<reference evidence="1" key="1">
    <citation type="submission" date="2021-06" db="EMBL/GenBank/DDBJ databases">
        <authorList>
            <person name="Kallberg Y."/>
            <person name="Tangrot J."/>
            <person name="Rosling A."/>
        </authorList>
    </citation>
    <scope>NUCLEOTIDE SEQUENCE</scope>
    <source>
        <strain evidence="1">CL356</strain>
    </source>
</reference>
<name>A0ACA9P3A1_9GLOM</name>
<comment type="caution">
    <text evidence="1">The sequence shown here is derived from an EMBL/GenBank/DDBJ whole genome shotgun (WGS) entry which is preliminary data.</text>
</comment>
<evidence type="ECO:0000313" key="1">
    <source>
        <dbReference type="EMBL" id="CAG8687009.1"/>
    </source>
</evidence>
<sequence length="270" mass="27948">NTDAEMGIELNHGESGVSGGQVTMGGVDSTAFAGDFTSMNVPSPDSLGGVPSWTIPIDDISATIGNSKSGTSRKAGVVSNGFASIDPYYPFISVPSWAAESFYSQVPGAQRDTTLNPPLNGITTGNVRYTVPCDSNINLSLTFGGQQFVMAPRDAVSKEGDVCYGTVEVNDEGFNRVGSPFMRNVYTRFGASYDGNGAAKFNVGFATKTPRTNINSSSGTPTDTVTLTDSTASSTGTALAANSSGNAGFKNGPTSFLSGLVSMVLLFFLI</sequence>
<keyword evidence="2" id="KW-1185">Reference proteome</keyword>
<gene>
    <name evidence="1" type="ORF">ACOLOM_LOCUS9641</name>
</gene>
<evidence type="ECO:0000313" key="2">
    <source>
        <dbReference type="Proteomes" id="UP000789525"/>
    </source>
</evidence>
<feature type="non-terminal residue" evidence="1">
    <location>
        <position position="1"/>
    </location>
</feature>
<organism evidence="1 2">
    <name type="scientific">Acaulospora colombiana</name>
    <dbReference type="NCBI Taxonomy" id="27376"/>
    <lineage>
        <taxon>Eukaryota</taxon>
        <taxon>Fungi</taxon>
        <taxon>Fungi incertae sedis</taxon>
        <taxon>Mucoromycota</taxon>
        <taxon>Glomeromycotina</taxon>
        <taxon>Glomeromycetes</taxon>
        <taxon>Diversisporales</taxon>
        <taxon>Acaulosporaceae</taxon>
        <taxon>Acaulospora</taxon>
    </lineage>
</organism>
<proteinExistence type="predicted"/>
<dbReference type="EMBL" id="CAJVPT010028519">
    <property type="protein sequence ID" value="CAG8687009.1"/>
    <property type="molecule type" value="Genomic_DNA"/>
</dbReference>
<accession>A0ACA9P3A1</accession>
<protein>
    <submittedName>
        <fullName evidence="1">3154_t:CDS:1</fullName>
    </submittedName>
</protein>
<dbReference type="Proteomes" id="UP000789525">
    <property type="component" value="Unassembled WGS sequence"/>
</dbReference>